<evidence type="ECO:0000313" key="1">
    <source>
        <dbReference type="EMBL" id="KAG9224200.1"/>
    </source>
</evidence>
<dbReference type="EMBL" id="WQMT02000004">
    <property type="protein sequence ID" value="KAG9224200.1"/>
    <property type="molecule type" value="Genomic_DNA"/>
</dbReference>
<accession>A0ACB7J1Q4</accession>
<reference evidence="1 2" key="1">
    <citation type="journal article" date="2021" name="Appl. Environ. Microbiol.">
        <title>Genetic linkage and physical mapping for an oyster mushroom Pleurotus cornucopiae and QTL analysis for the trait cap color.</title>
        <authorList>
            <person name="Zhang Y."/>
            <person name="Gao W."/>
            <person name="Sonnenberg A."/>
            <person name="Chen Q."/>
            <person name="Zhang J."/>
            <person name="Huang C."/>
        </authorList>
    </citation>
    <scope>NUCLEOTIDE SEQUENCE [LARGE SCALE GENOMIC DNA]</scope>
    <source>
        <strain evidence="1">CCMSSC00406</strain>
    </source>
</reference>
<organism evidence="1 2">
    <name type="scientific">Pleurotus cornucopiae</name>
    <name type="common">Cornucopia mushroom</name>
    <dbReference type="NCBI Taxonomy" id="5321"/>
    <lineage>
        <taxon>Eukaryota</taxon>
        <taxon>Fungi</taxon>
        <taxon>Dikarya</taxon>
        <taxon>Basidiomycota</taxon>
        <taxon>Agaricomycotina</taxon>
        <taxon>Agaricomycetes</taxon>
        <taxon>Agaricomycetidae</taxon>
        <taxon>Agaricales</taxon>
        <taxon>Pleurotineae</taxon>
        <taxon>Pleurotaceae</taxon>
        <taxon>Pleurotus</taxon>
    </lineage>
</organism>
<keyword evidence="2" id="KW-1185">Reference proteome</keyword>
<evidence type="ECO:0000313" key="2">
    <source>
        <dbReference type="Proteomes" id="UP000824881"/>
    </source>
</evidence>
<gene>
    <name evidence="1" type="ORF">CCMSSC00406_0004699</name>
</gene>
<dbReference type="Proteomes" id="UP000824881">
    <property type="component" value="Unassembled WGS sequence"/>
</dbReference>
<proteinExistence type="predicted"/>
<protein>
    <submittedName>
        <fullName evidence="1">Uncharacterized protein</fullName>
    </submittedName>
</protein>
<sequence length="696" mass="76432">MSTNGTSLVEARRANPPCTSRGQGGHTQQLERVGISVRPDLYKKTDPAAKRPGASAPGSGPPNPMAPEAQQKRPSKSKPATSKQGTDATPKQPLPHFSQAERAHAGHQFGFSLPQGSTAATPGAPAPFAGAMTEPLHTNKGKEREVAPRRASLARSSGRMRAPQGVAFSDQSADEQVAAESQAPIDDEYEYDIPGSEDEQLRYPITGPSDYEDNLEGLESDSEYRDQIIEDIEDGEDGNDGKVLDDGYESPVLVPRHRRHRLRKQAPKFDFDYADLLDDAEGIQIQSDSAENPSKSIDEISPDTQERNDAQGLQSAADKRSKRKWAESQPQAVQSKRHLSAPESANSSGADVNQQHHKRNGGPRVPNMAKLQQSAAHHAQLSGTGTDEEGSNQSDATRRSGHLRQPPVALNLAPPVLVQGLIPKQKDPSEDLKFYPSQWQDALEDAKDNCRQYAVISNGFPSSKIPQDVLDIQEQLDEAVVDYRASNRLALPEGFYPECIPGMTILLFADIRSWRGRVFKDTAMEVAKSQYAFETTCLDDIGHSSTQKAEMISENVNNLLKKGKFLAAPVDKADKARQNWQNTELRPSGHSDAMSQGVLWAPAKGQLSGSTAIRWALDSWKSGVHDTKHYFDGNNYCPAYKALRSLLRKVEANTIHGPLLKVQRERWAREAITLYRLYATDPDEGVDTMGMEVILD</sequence>
<name>A0ACB7J1Q4_PLECO</name>
<comment type="caution">
    <text evidence="1">The sequence shown here is derived from an EMBL/GenBank/DDBJ whole genome shotgun (WGS) entry which is preliminary data.</text>
</comment>